<gene>
    <name evidence="2" type="ORF">NAEGRDRAFT_63279</name>
</gene>
<dbReference type="KEGG" id="ngr:NAEGRDRAFT_63279"/>
<dbReference type="AlphaFoldDB" id="D2V398"/>
<sequence length="129" mass="15045">MRKLDRGKVKLKNYPSKQLLRLWNSHRTQYKILILLVIISIGVHLIVGSEEDKQLLDQLEKAVFDLCRTAEDFYSKFSSFDQRECVYFDTCDPQLERRIPFFDCVQGFGTGGECRCQGEKLSLKYPVVC</sequence>
<accession>D2V398</accession>
<feature type="transmembrane region" description="Helical" evidence="1">
    <location>
        <begin position="30"/>
        <end position="47"/>
    </location>
</feature>
<reference evidence="2 3" key="1">
    <citation type="journal article" date="2010" name="Cell">
        <title>The genome of Naegleria gruberi illuminates early eukaryotic versatility.</title>
        <authorList>
            <person name="Fritz-Laylin L.K."/>
            <person name="Prochnik S.E."/>
            <person name="Ginger M.L."/>
            <person name="Dacks J.B."/>
            <person name="Carpenter M.L."/>
            <person name="Field M.C."/>
            <person name="Kuo A."/>
            <person name="Paredez A."/>
            <person name="Chapman J."/>
            <person name="Pham J."/>
            <person name="Shu S."/>
            <person name="Neupane R."/>
            <person name="Cipriano M."/>
            <person name="Mancuso J."/>
            <person name="Tu H."/>
            <person name="Salamov A."/>
            <person name="Lindquist E."/>
            <person name="Shapiro H."/>
            <person name="Lucas S."/>
            <person name="Grigoriev I.V."/>
            <person name="Cande W.Z."/>
            <person name="Fulton C."/>
            <person name="Rokhsar D.S."/>
            <person name="Dawson S.C."/>
        </authorList>
    </citation>
    <scope>NUCLEOTIDE SEQUENCE [LARGE SCALE GENOMIC DNA]</scope>
    <source>
        <strain evidence="2 3">NEG-M</strain>
    </source>
</reference>
<evidence type="ECO:0000313" key="3">
    <source>
        <dbReference type="Proteomes" id="UP000006671"/>
    </source>
</evidence>
<organism evidence="3">
    <name type="scientific">Naegleria gruberi</name>
    <name type="common">Amoeba</name>
    <dbReference type="NCBI Taxonomy" id="5762"/>
    <lineage>
        <taxon>Eukaryota</taxon>
        <taxon>Discoba</taxon>
        <taxon>Heterolobosea</taxon>
        <taxon>Tetramitia</taxon>
        <taxon>Eutetramitia</taxon>
        <taxon>Vahlkampfiidae</taxon>
        <taxon>Naegleria</taxon>
    </lineage>
</organism>
<keyword evidence="1" id="KW-1133">Transmembrane helix</keyword>
<name>D2V398_NAEGR</name>
<keyword evidence="1" id="KW-0812">Transmembrane</keyword>
<dbReference type="InParanoid" id="D2V398"/>
<keyword evidence="1" id="KW-0472">Membrane</keyword>
<evidence type="ECO:0000256" key="1">
    <source>
        <dbReference type="SAM" id="Phobius"/>
    </source>
</evidence>
<proteinExistence type="predicted"/>
<protein>
    <submittedName>
        <fullName evidence="2">Predicted protein</fullName>
    </submittedName>
</protein>
<dbReference type="Proteomes" id="UP000006671">
    <property type="component" value="Unassembled WGS sequence"/>
</dbReference>
<dbReference type="VEuPathDB" id="AmoebaDB:NAEGRDRAFT_63279"/>
<evidence type="ECO:0000313" key="2">
    <source>
        <dbReference type="EMBL" id="EFC48734.1"/>
    </source>
</evidence>
<dbReference type="GeneID" id="8852453"/>
<dbReference type="EMBL" id="GG738850">
    <property type="protein sequence ID" value="EFC48734.1"/>
    <property type="molecule type" value="Genomic_DNA"/>
</dbReference>
<dbReference type="RefSeq" id="XP_002681478.1">
    <property type="nucleotide sequence ID" value="XM_002681432.1"/>
</dbReference>
<keyword evidence="3" id="KW-1185">Reference proteome</keyword>